<dbReference type="EMBL" id="FRAD01000016">
    <property type="protein sequence ID" value="SHK18599.1"/>
    <property type="molecule type" value="Genomic_DNA"/>
</dbReference>
<protein>
    <submittedName>
        <fullName evidence="3">Uncharacterized conserved protein YaaN involved in tellurite resistance</fullName>
    </submittedName>
</protein>
<evidence type="ECO:0000256" key="1">
    <source>
        <dbReference type="PIRNR" id="PIRNR026508"/>
    </source>
</evidence>
<dbReference type="OrthoDB" id="9768858at2"/>
<name>A0A1M6QEB4_9CLOT</name>
<accession>A0A1M6QEB4</accession>
<evidence type="ECO:0000256" key="2">
    <source>
        <dbReference type="SAM" id="MobiDB-lite"/>
    </source>
</evidence>
<evidence type="ECO:0000313" key="3">
    <source>
        <dbReference type="EMBL" id="SHK18599.1"/>
    </source>
</evidence>
<feature type="region of interest" description="Disordered" evidence="2">
    <location>
        <begin position="342"/>
        <end position="368"/>
    </location>
</feature>
<dbReference type="PANTHER" id="PTHR38432:SF2">
    <property type="entry name" value="TELLURITE RESISTANCE PROTEIN"/>
    <property type="match status" value="1"/>
</dbReference>
<dbReference type="InterPro" id="IPR008863">
    <property type="entry name" value="Toxic_anion-R_TelA"/>
</dbReference>
<dbReference type="PIRSF" id="PIRSF026508">
    <property type="entry name" value="TelA"/>
    <property type="match status" value="1"/>
</dbReference>
<dbReference type="AlphaFoldDB" id="A0A1M6QEB4"/>
<dbReference type="STRING" id="1121331.SAMN02745248_01994"/>
<dbReference type="Pfam" id="PF05816">
    <property type="entry name" value="TelA"/>
    <property type="match status" value="1"/>
</dbReference>
<gene>
    <name evidence="3" type="ORF">SAMN02745248_01994</name>
</gene>
<organism evidence="3 4">
    <name type="scientific">Hathewaya proteolytica DSM 3090</name>
    <dbReference type="NCBI Taxonomy" id="1121331"/>
    <lineage>
        <taxon>Bacteria</taxon>
        <taxon>Bacillati</taxon>
        <taxon>Bacillota</taxon>
        <taxon>Clostridia</taxon>
        <taxon>Eubacteriales</taxon>
        <taxon>Clostridiaceae</taxon>
        <taxon>Hathewaya</taxon>
    </lineage>
</organism>
<dbReference type="PANTHER" id="PTHR38432">
    <property type="entry name" value="TELA-LIKE PROTEIN SAOUHSC_01408"/>
    <property type="match status" value="1"/>
</dbReference>
<dbReference type="Proteomes" id="UP000183952">
    <property type="component" value="Unassembled WGS sequence"/>
</dbReference>
<comment type="similarity">
    <text evidence="1">Belongs to the TelA family.</text>
</comment>
<reference evidence="3 4" key="1">
    <citation type="submission" date="2016-11" db="EMBL/GenBank/DDBJ databases">
        <authorList>
            <person name="Jaros S."/>
            <person name="Januszkiewicz K."/>
            <person name="Wedrychowicz H."/>
        </authorList>
    </citation>
    <scope>NUCLEOTIDE SEQUENCE [LARGE SCALE GENOMIC DNA]</scope>
    <source>
        <strain evidence="3 4">DSM 3090</strain>
    </source>
</reference>
<sequence length="368" mass="42158">MENENIQDAIVIPENSENEIVEITNAYEQELKSSPEVVELTTKMDINNSNSILEFGSEPAQKISQYADKILNSIKSSSVESSGDMIKQLTVIMKKFDRNDFVKEEKPGFFDKLFGKASKSVDKIMGKYRTIGGEIDNIYTELVAYKKDINQTNAILDNLYEENIHYYKELEKYIMAGEIIENEVVTKIIPSLEQTANTSGDQMDVVKLQNAKDSLELLRQRIYDLQMARMVSVQTAPQIRMIQKGNYKLISKIHSAFVVTIPVFKNGIVQAVALKRQSNVVQSLNELDRTTNELLIKNAENLRQQSTDIARLSGSSTVKIDTIERTWNTIMQGIEETRNIEEENKNQRQESMKRLKEIQDQMKQKRLV</sequence>
<dbReference type="RefSeq" id="WP_072903942.1">
    <property type="nucleotide sequence ID" value="NZ_FRAD01000016.1"/>
</dbReference>
<keyword evidence="4" id="KW-1185">Reference proteome</keyword>
<evidence type="ECO:0000313" key="4">
    <source>
        <dbReference type="Proteomes" id="UP000183952"/>
    </source>
</evidence>
<proteinExistence type="inferred from homology"/>